<dbReference type="EMBL" id="LGCL01000002">
    <property type="protein sequence ID" value="KPL81107.1"/>
    <property type="molecule type" value="Genomic_DNA"/>
</dbReference>
<comment type="caution">
    <text evidence="2">The sequence shown here is derived from an EMBL/GenBank/DDBJ whole genome shotgun (WGS) entry which is preliminary data.</text>
</comment>
<evidence type="ECO:0008006" key="4">
    <source>
        <dbReference type="Google" id="ProtNLM"/>
    </source>
</evidence>
<protein>
    <recommendedName>
        <fullName evidence="4">DUF2997 domain-containing protein</fullName>
    </recommendedName>
</protein>
<dbReference type="AlphaFoldDB" id="A0A0P6XY80"/>
<name>A0A0P6XY80_9CHLR</name>
<organism evidence="2 3">
    <name type="scientific">Ornatilinea apprima</name>
    <dbReference type="NCBI Taxonomy" id="1134406"/>
    <lineage>
        <taxon>Bacteria</taxon>
        <taxon>Bacillati</taxon>
        <taxon>Chloroflexota</taxon>
        <taxon>Anaerolineae</taxon>
        <taxon>Anaerolineales</taxon>
        <taxon>Anaerolineaceae</taxon>
        <taxon>Ornatilinea</taxon>
    </lineage>
</organism>
<dbReference type="OrthoDB" id="4290456at2"/>
<dbReference type="Pfam" id="PF11211">
    <property type="entry name" value="DUF2997"/>
    <property type="match status" value="1"/>
</dbReference>
<evidence type="ECO:0000313" key="3">
    <source>
        <dbReference type="Proteomes" id="UP000050417"/>
    </source>
</evidence>
<evidence type="ECO:0000256" key="1">
    <source>
        <dbReference type="SAM" id="MobiDB-lite"/>
    </source>
</evidence>
<evidence type="ECO:0000313" key="2">
    <source>
        <dbReference type="EMBL" id="KPL81107.1"/>
    </source>
</evidence>
<reference evidence="2 3" key="1">
    <citation type="submission" date="2015-07" db="EMBL/GenBank/DDBJ databases">
        <title>Genome sequence of Ornatilinea apprima DSM 23815.</title>
        <authorList>
            <person name="Hemp J."/>
            <person name="Ward L.M."/>
            <person name="Pace L.A."/>
            <person name="Fischer W.W."/>
        </authorList>
    </citation>
    <scope>NUCLEOTIDE SEQUENCE [LARGE SCALE GENOMIC DNA]</scope>
    <source>
        <strain evidence="2 3">P3M-1</strain>
    </source>
</reference>
<dbReference type="STRING" id="1134406.ADN00_00860"/>
<feature type="compositionally biased region" description="Low complexity" evidence="1">
    <location>
        <begin position="52"/>
        <end position="62"/>
    </location>
</feature>
<keyword evidence="3" id="KW-1185">Reference proteome</keyword>
<gene>
    <name evidence="2" type="ORF">ADN00_00860</name>
</gene>
<dbReference type="Proteomes" id="UP000050417">
    <property type="component" value="Unassembled WGS sequence"/>
</dbReference>
<proteinExistence type="predicted"/>
<dbReference type="RefSeq" id="WP_075061057.1">
    <property type="nucleotide sequence ID" value="NZ_LGCL01000002.1"/>
</dbReference>
<dbReference type="InterPro" id="IPR021375">
    <property type="entry name" value="DUF2997"/>
</dbReference>
<feature type="region of interest" description="Disordered" evidence="1">
    <location>
        <begin position="52"/>
        <end position="72"/>
    </location>
</feature>
<accession>A0A0P6XY80</accession>
<sequence length="72" mass="7887">MDLQEIEITISKNGEVELHVRGVKGEACLDLTRDLEAALGNKVISRELTPEAIESSSSAAAIRPQEKNRARK</sequence>